<gene>
    <name evidence="2" type="ORF">Tco_1094484</name>
</gene>
<reference evidence="2" key="1">
    <citation type="journal article" date="2022" name="Int. J. Mol. Sci.">
        <title>Draft Genome of Tanacetum Coccineum: Genomic Comparison of Closely Related Tanacetum-Family Plants.</title>
        <authorList>
            <person name="Yamashiro T."/>
            <person name="Shiraishi A."/>
            <person name="Nakayama K."/>
            <person name="Satake H."/>
        </authorList>
    </citation>
    <scope>NUCLEOTIDE SEQUENCE</scope>
</reference>
<proteinExistence type="predicted"/>
<evidence type="ECO:0000256" key="1">
    <source>
        <dbReference type="SAM" id="MobiDB-lite"/>
    </source>
</evidence>
<organism evidence="2 3">
    <name type="scientific">Tanacetum coccineum</name>
    <dbReference type="NCBI Taxonomy" id="301880"/>
    <lineage>
        <taxon>Eukaryota</taxon>
        <taxon>Viridiplantae</taxon>
        <taxon>Streptophyta</taxon>
        <taxon>Embryophyta</taxon>
        <taxon>Tracheophyta</taxon>
        <taxon>Spermatophyta</taxon>
        <taxon>Magnoliopsida</taxon>
        <taxon>eudicotyledons</taxon>
        <taxon>Gunneridae</taxon>
        <taxon>Pentapetalae</taxon>
        <taxon>asterids</taxon>
        <taxon>campanulids</taxon>
        <taxon>Asterales</taxon>
        <taxon>Asteraceae</taxon>
        <taxon>Asteroideae</taxon>
        <taxon>Anthemideae</taxon>
        <taxon>Anthemidinae</taxon>
        <taxon>Tanacetum</taxon>
    </lineage>
</organism>
<comment type="caution">
    <text evidence="2">The sequence shown here is derived from an EMBL/GenBank/DDBJ whole genome shotgun (WGS) entry which is preliminary data.</text>
</comment>
<accession>A0ABQ5IGZ4</accession>
<protein>
    <submittedName>
        <fullName evidence="2">Uncharacterized protein</fullName>
    </submittedName>
</protein>
<evidence type="ECO:0000313" key="2">
    <source>
        <dbReference type="EMBL" id="GJT98966.1"/>
    </source>
</evidence>
<keyword evidence="3" id="KW-1185">Reference proteome</keyword>
<reference evidence="2" key="2">
    <citation type="submission" date="2022-01" db="EMBL/GenBank/DDBJ databases">
        <authorList>
            <person name="Yamashiro T."/>
            <person name="Shiraishi A."/>
            <person name="Satake H."/>
            <person name="Nakayama K."/>
        </authorList>
    </citation>
    <scope>NUCLEOTIDE SEQUENCE</scope>
</reference>
<evidence type="ECO:0000313" key="3">
    <source>
        <dbReference type="Proteomes" id="UP001151760"/>
    </source>
</evidence>
<name>A0ABQ5IGZ4_9ASTR</name>
<sequence length="278" mass="29445">MLRVEGGADMDIGIETRNFHRMSFPVGCPLKLMGSETFAGPRKICHIRLASSAPPVEGMQEGLSAGITHGIEGRALTDFAAYNPSAEADYLVALHHLQSVNFSLLAELKSNKDASAETIMNLLRLDDHLADRLGLTASQPRADQLMVPIHHSPDRRVIGASALSLSLDVSNFRVQKIKENLANRVSALHNVFIPLSEPLSVAALTGTESTSAVVAAPTGTTTALSVTFASASVVRPISTDDYEVVQVDGHGGGGTEDQIGGNNVDPFPSVDDADLNLQ</sequence>
<feature type="region of interest" description="Disordered" evidence="1">
    <location>
        <begin position="247"/>
        <end position="278"/>
    </location>
</feature>
<dbReference type="EMBL" id="BQNB010020724">
    <property type="protein sequence ID" value="GJT98966.1"/>
    <property type="molecule type" value="Genomic_DNA"/>
</dbReference>
<dbReference type="Proteomes" id="UP001151760">
    <property type="component" value="Unassembled WGS sequence"/>
</dbReference>